<organism evidence="2">
    <name type="scientific">mine drainage metagenome</name>
    <dbReference type="NCBI Taxonomy" id="410659"/>
    <lineage>
        <taxon>unclassified sequences</taxon>
        <taxon>metagenomes</taxon>
        <taxon>ecological metagenomes</taxon>
    </lineage>
</organism>
<dbReference type="EMBL" id="AUZZ01010949">
    <property type="protein sequence ID" value="EQD28156.1"/>
    <property type="molecule type" value="Genomic_DNA"/>
</dbReference>
<dbReference type="AlphaFoldDB" id="T0XZC9"/>
<feature type="coiled-coil region" evidence="1">
    <location>
        <begin position="53"/>
        <end position="87"/>
    </location>
</feature>
<reference evidence="2" key="1">
    <citation type="submission" date="2013-08" db="EMBL/GenBank/DDBJ databases">
        <authorList>
            <person name="Mendez C."/>
            <person name="Richter M."/>
            <person name="Ferrer M."/>
            <person name="Sanchez J."/>
        </authorList>
    </citation>
    <scope>NUCLEOTIDE SEQUENCE</scope>
</reference>
<feature type="non-terminal residue" evidence="2">
    <location>
        <position position="1"/>
    </location>
</feature>
<keyword evidence="1" id="KW-0175">Coiled coil</keyword>
<accession>T0XZC9</accession>
<evidence type="ECO:0000256" key="1">
    <source>
        <dbReference type="SAM" id="Coils"/>
    </source>
</evidence>
<name>T0XZC9_9ZZZZ</name>
<reference evidence="2" key="2">
    <citation type="journal article" date="2014" name="ISME J.">
        <title>Microbial stratification in low pH oxic and suboxic macroscopic growths along an acid mine drainage.</title>
        <authorList>
            <person name="Mendez-Garcia C."/>
            <person name="Mesa V."/>
            <person name="Sprenger R.R."/>
            <person name="Richter M."/>
            <person name="Diez M.S."/>
            <person name="Solano J."/>
            <person name="Bargiela R."/>
            <person name="Golyshina O.V."/>
            <person name="Manteca A."/>
            <person name="Ramos J.L."/>
            <person name="Gallego J.R."/>
            <person name="Llorente I."/>
            <person name="Martins Dos Santos V.A."/>
            <person name="Jensen O.N."/>
            <person name="Pelaez A.I."/>
            <person name="Sanchez J."/>
            <person name="Ferrer M."/>
        </authorList>
    </citation>
    <scope>NUCLEOTIDE SEQUENCE</scope>
</reference>
<evidence type="ECO:0008006" key="3">
    <source>
        <dbReference type="Google" id="ProtNLM"/>
    </source>
</evidence>
<evidence type="ECO:0000313" key="2">
    <source>
        <dbReference type="EMBL" id="EQD28156.1"/>
    </source>
</evidence>
<sequence length="112" mass="12774">NRSQIVTGHQKHRDPRFPPYAFTEHGAIMAATILSSPRAVEMSLYVIRAFVRLRELLASNTALARKLDELERKYQHHDDAIKAILSAIRELMNPPQPKRRPIGFTADLSEKS</sequence>
<protein>
    <recommendedName>
        <fullName evidence="3">KilA-N DNA-binding domain-containing protein</fullName>
    </recommendedName>
</protein>
<comment type="caution">
    <text evidence="2">The sequence shown here is derived from an EMBL/GenBank/DDBJ whole genome shotgun (WGS) entry which is preliminary data.</text>
</comment>
<gene>
    <name evidence="2" type="ORF">B2A_15045</name>
</gene>
<proteinExistence type="predicted"/>